<dbReference type="RefSeq" id="WP_326705018.1">
    <property type="nucleotide sequence ID" value="NZ_CP108861.1"/>
</dbReference>
<dbReference type="Proteomes" id="UP001356428">
    <property type="component" value="Chromosome"/>
</dbReference>
<dbReference type="InterPro" id="IPR051604">
    <property type="entry name" value="Ergot_Alk_Oxidoreductase"/>
</dbReference>
<dbReference type="InterPro" id="IPR016040">
    <property type="entry name" value="NAD(P)-bd_dom"/>
</dbReference>
<dbReference type="PANTHER" id="PTHR43162">
    <property type="match status" value="1"/>
</dbReference>
<protein>
    <submittedName>
        <fullName evidence="2">NAD(P)H-binding protein</fullName>
    </submittedName>
</protein>
<feature type="domain" description="NAD(P)-binding" evidence="1">
    <location>
        <begin position="10"/>
        <end position="173"/>
    </location>
</feature>
<dbReference type="SUPFAM" id="SSF51735">
    <property type="entry name" value="NAD(P)-binding Rossmann-fold domains"/>
    <property type="match status" value="1"/>
</dbReference>
<gene>
    <name evidence="2" type="ORF">OG849_15885</name>
</gene>
<keyword evidence="3" id="KW-1185">Reference proteome</keyword>
<name>A0ABZ1EWV3_9ACTN</name>
<accession>A0ABZ1EWV3</accession>
<evidence type="ECO:0000259" key="1">
    <source>
        <dbReference type="Pfam" id="PF13460"/>
    </source>
</evidence>
<evidence type="ECO:0000313" key="3">
    <source>
        <dbReference type="Proteomes" id="UP001356428"/>
    </source>
</evidence>
<organism evidence="2 3">
    <name type="scientific">Streptomyces cyaneofuscatus</name>
    <dbReference type="NCBI Taxonomy" id="66883"/>
    <lineage>
        <taxon>Bacteria</taxon>
        <taxon>Bacillati</taxon>
        <taxon>Actinomycetota</taxon>
        <taxon>Actinomycetes</taxon>
        <taxon>Kitasatosporales</taxon>
        <taxon>Streptomycetaceae</taxon>
        <taxon>Streptomyces</taxon>
    </lineage>
</organism>
<dbReference type="Gene3D" id="3.90.25.10">
    <property type="entry name" value="UDP-galactose 4-epimerase, domain 1"/>
    <property type="match status" value="1"/>
</dbReference>
<dbReference type="PANTHER" id="PTHR43162:SF1">
    <property type="entry name" value="PRESTALK A DIFFERENTIATION PROTEIN A"/>
    <property type="match status" value="1"/>
</dbReference>
<dbReference type="Pfam" id="PF13460">
    <property type="entry name" value="NAD_binding_10"/>
    <property type="match status" value="1"/>
</dbReference>
<dbReference type="InterPro" id="IPR036291">
    <property type="entry name" value="NAD(P)-bd_dom_sf"/>
</dbReference>
<sequence>MSEAPVLVLGGTGKTGRRVARQLTEKGRAVKVASRSGGQRFDWHDRSTWADAVAGVEAVYVVDEQGADAAALLADFVALAVGAGVTRLVMLSARTLEESPQEDAVFTAERVVRESGVGWTILRPTWFAQNFSEDGLFRDEVARGELLLPDWKGLEPFVDAEDIAAVAVAALTEEGHDGEIYALSGPRLMTFEECAEEISKAAGREIRRVAVTREEYALHLVERGYPRGFADFLNTLLDVVRDGGAAHLSDGVRRALGREPRDFSQYAAETTWTPAAGSTG</sequence>
<evidence type="ECO:0000313" key="2">
    <source>
        <dbReference type="EMBL" id="WSB08622.1"/>
    </source>
</evidence>
<dbReference type="EMBL" id="CP109083">
    <property type="protein sequence ID" value="WSB08622.1"/>
    <property type="molecule type" value="Genomic_DNA"/>
</dbReference>
<reference evidence="2 3" key="1">
    <citation type="submission" date="2022-10" db="EMBL/GenBank/DDBJ databases">
        <title>The complete genomes of actinobacterial strains from the NBC collection.</title>
        <authorList>
            <person name="Joergensen T.S."/>
            <person name="Alvarez Arevalo M."/>
            <person name="Sterndorff E.B."/>
            <person name="Faurdal D."/>
            <person name="Vuksanovic O."/>
            <person name="Mourched A.-S."/>
            <person name="Charusanti P."/>
            <person name="Shaw S."/>
            <person name="Blin K."/>
            <person name="Weber T."/>
        </authorList>
    </citation>
    <scope>NUCLEOTIDE SEQUENCE [LARGE SCALE GENOMIC DNA]</scope>
    <source>
        <strain evidence="2 3">NBC 01792</strain>
    </source>
</reference>
<dbReference type="Gene3D" id="3.40.50.720">
    <property type="entry name" value="NAD(P)-binding Rossmann-like Domain"/>
    <property type="match status" value="1"/>
</dbReference>
<proteinExistence type="predicted"/>